<evidence type="ECO:0000256" key="4">
    <source>
        <dbReference type="ARBA" id="ARBA00022989"/>
    </source>
</evidence>
<feature type="domain" description="EamA" evidence="7">
    <location>
        <begin position="144"/>
        <end position="279"/>
    </location>
</feature>
<keyword evidence="9" id="KW-1185">Reference proteome</keyword>
<keyword evidence="4 6" id="KW-1133">Transmembrane helix</keyword>
<evidence type="ECO:0000256" key="5">
    <source>
        <dbReference type="ARBA" id="ARBA00023136"/>
    </source>
</evidence>
<dbReference type="STRING" id="864069.MicloDRAFT_00019980"/>
<dbReference type="HOGENOM" id="CLU_033863_4_1_5"/>
<dbReference type="AlphaFoldDB" id="I4YZX5"/>
<feature type="transmembrane region" description="Helical" evidence="6">
    <location>
        <begin position="205"/>
        <end position="227"/>
    </location>
</feature>
<evidence type="ECO:0000256" key="3">
    <source>
        <dbReference type="ARBA" id="ARBA00022692"/>
    </source>
</evidence>
<dbReference type="Proteomes" id="UP000003947">
    <property type="component" value="Unassembled WGS sequence"/>
</dbReference>
<evidence type="ECO:0000313" key="8">
    <source>
        <dbReference type="EMBL" id="EIM29517.1"/>
    </source>
</evidence>
<name>I4YZX5_9HYPH</name>
<feature type="transmembrane region" description="Helical" evidence="6">
    <location>
        <begin position="143"/>
        <end position="163"/>
    </location>
</feature>
<evidence type="ECO:0000256" key="2">
    <source>
        <dbReference type="ARBA" id="ARBA00007362"/>
    </source>
</evidence>
<dbReference type="InterPro" id="IPR037185">
    <property type="entry name" value="EmrE-like"/>
</dbReference>
<evidence type="ECO:0000256" key="6">
    <source>
        <dbReference type="SAM" id="Phobius"/>
    </source>
</evidence>
<dbReference type="eggNOG" id="COG0697">
    <property type="taxonomic scope" value="Bacteria"/>
</dbReference>
<feature type="transmembrane region" description="Helical" evidence="6">
    <location>
        <begin position="263"/>
        <end position="279"/>
    </location>
</feature>
<feature type="domain" description="EamA" evidence="7">
    <location>
        <begin position="3"/>
        <end position="128"/>
    </location>
</feature>
<proteinExistence type="inferred from homology"/>
<dbReference type="InterPro" id="IPR000620">
    <property type="entry name" value="EamA_dom"/>
</dbReference>
<evidence type="ECO:0000313" key="9">
    <source>
        <dbReference type="Proteomes" id="UP000003947"/>
    </source>
</evidence>
<reference evidence="8 9" key="1">
    <citation type="submission" date="2012-02" db="EMBL/GenBank/DDBJ databases">
        <title>Improved High-Quality Draft sequence of Microvirga sp. WSM3557.</title>
        <authorList>
            <consortium name="US DOE Joint Genome Institute"/>
            <person name="Lucas S."/>
            <person name="Han J."/>
            <person name="Lapidus A."/>
            <person name="Cheng J.-F."/>
            <person name="Goodwin L."/>
            <person name="Pitluck S."/>
            <person name="Peters L."/>
            <person name="Zhang X."/>
            <person name="Detter J.C."/>
            <person name="Han C."/>
            <person name="Tapia R."/>
            <person name="Land M."/>
            <person name="Hauser L."/>
            <person name="Kyrpides N."/>
            <person name="Ivanova N."/>
            <person name="Pagani I."/>
            <person name="Brau L."/>
            <person name="Yates R."/>
            <person name="O'Hara G."/>
            <person name="Rui T."/>
            <person name="Howieson J."/>
            <person name="Reeve W."/>
            <person name="Woyke T."/>
        </authorList>
    </citation>
    <scope>NUCLEOTIDE SEQUENCE [LARGE SCALE GENOMIC DNA]</scope>
    <source>
        <strain evidence="8 9">WSM3557</strain>
    </source>
</reference>
<sequence>MAAAATGVQVGAAMVATRFVVQEIGPASLAFLRYAIAVLCLVPPLLMSARVRFAVRDLLVVMGLGIVQFGILIALLNLGLRFIPPTRAALLFSTFPLMTMIIAAVSGRENLSGTKVAGVVLTIIGVGVALGEGLAVQSATGEWLGVLLVLSAALCGALCSVLYRPYLARYPTLPVGAWAMLASVVFLAGPAGVEGLFTQELRLASSAWGAVLFIGVSSGVGYVLWLWALKHTTPTRVTVFLSLSPITAALLGVWLLGEPLTPGVLLGLAGVAAGLWLATRHQRSPR</sequence>
<feature type="transmembrane region" description="Helical" evidence="6">
    <location>
        <begin position="175"/>
        <end position="193"/>
    </location>
</feature>
<accession>I4YZX5</accession>
<evidence type="ECO:0000256" key="1">
    <source>
        <dbReference type="ARBA" id="ARBA00004141"/>
    </source>
</evidence>
<evidence type="ECO:0000259" key="7">
    <source>
        <dbReference type="Pfam" id="PF00892"/>
    </source>
</evidence>
<dbReference type="OrthoDB" id="8478621at2"/>
<comment type="subcellular location">
    <subcellularLocation>
        <location evidence="1">Membrane</location>
        <topology evidence="1">Multi-pass membrane protein</topology>
    </subcellularLocation>
</comment>
<dbReference type="PANTHER" id="PTHR32322:SF2">
    <property type="entry name" value="EAMA DOMAIN-CONTAINING PROTEIN"/>
    <property type="match status" value="1"/>
</dbReference>
<gene>
    <name evidence="8" type="ORF">MicloDRAFT_00019980</name>
</gene>
<dbReference type="PATRIC" id="fig|864069.3.peg.2187"/>
<feature type="transmembrane region" description="Helical" evidence="6">
    <location>
        <begin position="239"/>
        <end position="257"/>
    </location>
</feature>
<organism evidence="8 9">
    <name type="scientific">Microvirga lotononidis</name>
    <dbReference type="NCBI Taxonomy" id="864069"/>
    <lineage>
        <taxon>Bacteria</taxon>
        <taxon>Pseudomonadati</taxon>
        <taxon>Pseudomonadota</taxon>
        <taxon>Alphaproteobacteria</taxon>
        <taxon>Hyphomicrobiales</taxon>
        <taxon>Methylobacteriaceae</taxon>
        <taxon>Microvirga</taxon>
    </lineage>
</organism>
<protein>
    <submittedName>
        <fullName evidence="8">Putative permease, DMT superfamily</fullName>
    </submittedName>
</protein>
<keyword evidence="3 6" id="KW-0812">Transmembrane</keyword>
<keyword evidence="5 6" id="KW-0472">Membrane</keyword>
<feature type="transmembrane region" description="Helical" evidence="6">
    <location>
        <begin position="117"/>
        <end position="137"/>
    </location>
</feature>
<dbReference type="GO" id="GO:0016020">
    <property type="term" value="C:membrane"/>
    <property type="evidence" value="ECO:0007669"/>
    <property type="project" value="UniProtKB-SubCell"/>
</dbReference>
<feature type="transmembrane region" description="Helical" evidence="6">
    <location>
        <begin position="86"/>
        <end position="105"/>
    </location>
</feature>
<dbReference type="Pfam" id="PF00892">
    <property type="entry name" value="EamA"/>
    <property type="match status" value="2"/>
</dbReference>
<dbReference type="EMBL" id="JH660641">
    <property type="protein sequence ID" value="EIM29517.1"/>
    <property type="molecule type" value="Genomic_DNA"/>
</dbReference>
<comment type="similarity">
    <text evidence="2">Belongs to the EamA transporter family.</text>
</comment>
<dbReference type="PANTHER" id="PTHR32322">
    <property type="entry name" value="INNER MEMBRANE TRANSPORTER"/>
    <property type="match status" value="1"/>
</dbReference>
<feature type="transmembrane region" description="Helical" evidence="6">
    <location>
        <begin position="58"/>
        <end position="80"/>
    </location>
</feature>
<dbReference type="InterPro" id="IPR050638">
    <property type="entry name" value="AA-Vitamin_Transporters"/>
</dbReference>
<dbReference type="SUPFAM" id="SSF103481">
    <property type="entry name" value="Multidrug resistance efflux transporter EmrE"/>
    <property type="match status" value="2"/>
</dbReference>
<feature type="transmembrane region" description="Helical" evidence="6">
    <location>
        <begin position="28"/>
        <end position="46"/>
    </location>
</feature>